<dbReference type="InterPro" id="IPR050900">
    <property type="entry name" value="Transposase_IS3/IS150/IS904"/>
</dbReference>
<dbReference type="Pfam" id="PF00665">
    <property type="entry name" value="rve"/>
    <property type="match status" value="1"/>
</dbReference>
<dbReference type="InterPro" id="IPR036397">
    <property type="entry name" value="RNaseH_sf"/>
</dbReference>
<dbReference type="PROSITE" id="PS50994">
    <property type="entry name" value="INTEGRASE"/>
    <property type="match status" value="1"/>
</dbReference>
<dbReference type="Proteomes" id="UP000019092">
    <property type="component" value="Chromosome"/>
</dbReference>
<dbReference type="InterPro" id="IPR048020">
    <property type="entry name" value="Transpos_IS3"/>
</dbReference>
<dbReference type="Gene3D" id="3.30.420.10">
    <property type="entry name" value="Ribonuclease H-like superfamily/Ribonuclease H"/>
    <property type="match status" value="1"/>
</dbReference>
<dbReference type="Pfam" id="PF13333">
    <property type="entry name" value="rve_2"/>
    <property type="match status" value="1"/>
</dbReference>
<feature type="domain" description="Integrase catalytic" evidence="1">
    <location>
        <begin position="106"/>
        <end position="267"/>
    </location>
</feature>
<reference evidence="2 3" key="1">
    <citation type="submission" date="2013-12" db="EMBL/GenBank/DDBJ databases">
        <title>Annotation of the Bibersteinia trehalosi USDA-ARS-USMARC-189 complete genome.</title>
        <authorList>
            <person name="Harhay G.P."/>
            <person name="McVey S."/>
            <person name="Clawson M.L."/>
            <person name="Bono J."/>
            <person name="Heaton M.P."/>
            <person name="Chitko-Mckown C.G."/>
            <person name="Harhay D.M."/>
            <person name="Smith T.P.L."/>
        </authorList>
    </citation>
    <scope>NUCLEOTIDE SEQUENCE [LARGE SCALE GENOMIC DNA]</scope>
    <source>
        <strain evidence="2 3">USDA-ARS-USMARC-189</strain>
    </source>
</reference>
<sequence>MQFPLEILLSLIGLKRSTFFYHLAEKSDKNAEIEQKIAEIYHEHRGNYGYHRITFVLKKIWTINHKKVQAIMPKLRLKGKCKRRKYRSYQGEVGKITANLLKQHFFATQPNEKWVTGVTEFKCAEGKHYLSPIKGLFNGEIIAYDLAESPNFEQVTRVMNQAIARLNGEKPMLHSAQGWQYQMPGFQAICKQNGIIQSMSRKGNCLDNGAMESFFGRLKTECYFDKRFETLAELKQTIHDYIHYYNNERIQVKLKGLSPVAYRTQSLN</sequence>
<organism evidence="2 3">
    <name type="scientific">Bibersteinia trehalosi USDA-ARS-USMARC-189</name>
    <dbReference type="NCBI Taxonomy" id="1263831"/>
    <lineage>
        <taxon>Bacteria</taxon>
        <taxon>Pseudomonadati</taxon>
        <taxon>Pseudomonadota</taxon>
        <taxon>Gammaproteobacteria</taxon>
        <taxon>Pasteurellales</taxon>
        <taxon>Pasteurellaceae</taxon>
        <taxon>Bibersteinia</taxon>
    </lineage>
</organism>
<proteinExistence type="predicted"/>
<dbReference type="InterPro" id="IPR012337">
    <property type="entry name" value="RNaseH-like_sf"/>
</dbReference>
<dbReference type="InterPro" id="IPR001584">
    <property type="entry name" value="Integrase_cat-core"/>
</dbReference>
<dbReference type="PANTHER" id="PTHR46889:SF5">
    <property type="entry name" value="INTEGRASE PROTEIN"/>
    <property type="match status" value="1"/>
</dbReference>
<evidence type="ECO:0000259" key="1">
    <source>
        <dbReference type="PROSITE" id="PS50994"/>
    </source>
</evidence>
<gene>
    <name evidence="2" type="ORF">F543_15670</name>
</gene>
<dbReference type="SUPFAM" id="SSF53098">
    <property type="entry name" value="Ribonuclease H-like"/>
    <property type="match status" value="1"/>
</dbReference>
<evidence type="ECO:0000313" key="2">
    <source>
        <dbReference type="EMBL" id="AHG84431.1"/>
    </source>
</evidence>
<dbReference type="NCBIfam" id="NF033516">
    <property type="entry name" value="transpos_IS3"/>
    <property type="match status" value="1"/>
</dbReference>
<name>A0ABN4BZX5_BIBTR</name>
<dbReference type="Pfam" id="PF13276">
    <property type="entry name" value="HTH_21"/>
    <property type="match status" value="1"/>
</dbReference>
<evidence type="ECO:0000313" key="3">
    <source>
        <dbReference type="Proteomes" id="UP000019092"/>
    </source>
</evidence>
<dbReference type="EMBL" id="CP006955">
    <property type="protein sequence ID" value="AHG84431.1"/>
    <property type="molecule type" value="Genomic_DNA"/>
</dbReference>
<dbReference type="PANTHER" id="PTHR46889">
    <property type="entry name" value="TRANSPOSASE INSF FOR INSERTION SEQUENCE IS3B-RELATED"/>
    <property type="match status" value="1"/>
</dbReference>
<protein>
    <submittedName>
        <fullName evidence="2">Transposase-like protein</fullName>
    </submittedName>
</protein>
<keyword evidence="3" id="KW-1185">Reference proteome</keyword>
<dbReference type="InterPro" id="IPR025948">
    <property type="entry name" value="HTH-like_dom"/>
</dbReference>
<accession>A0ABN4BZX5</accession>